<feature type="domain" description="B12-binding N-terminal" evidence="5">
    <location>
        <begin position="1"/>
        <end position="90"/>
    </location>
</feature>
<dbReference type="NCBIfam" id="TIGR02370">
    <property type="entry name" value="pyl_corrinoid"/>
    <property type="match status" value="1"/>
</dbReference>
<dbReference type="EMBL" id="FWEV01000100">
    <property type="protein sequence ID" value="SLM29610.1"/>
    <property type="molecule type" value="Genomic_DNA"/>
</dbReference>
<dbReference type="SUPFAM" id="SSF52242">
    <property type="entry name" value="Cobalamin (vitamin B12)-binding domain"/>
    <property type="match status" value="1"/>
</dbReference>
<dbReference type="InterPro" id="IPR006158">
    <property type="entry name" value="Cobalamin-bd"/>
</dbReference>
<dbReference type="InterPro" id="IPR003759">
    <property type="entry name" value="Cbl-bd_cap"/>
</dbReference>
<feature type="domain" description="B12-binding" evidence="4">
    <location>
        <begin position="90"/>
        <end position="213"/>
    </location>
</feature>
<protein>
    <submittedName>
        <fullName evidence="6">Trimethylamine corrinoid protein 2</fullName>
    </submittedName>
</protein>
<dbReference type="GO" id="GO:0015948">
    <property type="term" value="P:methanogenesis"/>
    <property type="evidence" value="ECO:0007669"/>
    <property type="project" value="InterPro"/>
</dbReference>
<dbReference type="GO" id="GO:0046653">
    <property type="term" value="P:tetrahydrofolate metabolic process"/>
    <property type="evidence" value="ECO:0007669"/>
    <property type="project" value="TreeGrafter"/>
</dbReference>
<dbReference type="InterPro" id="IPR036594">
    <property type="entry name" value="Meth_synthase_dom"/>
</dbReference>
<keyword evidence="2" id="KW-0479">Metal-binding</keyword>
<dbReference type="Gene3D" id="3.40.50.280">
    <property type="entry name" value="Cobalamin-binding domain"/>
    <property type="match status" value="1"/>
</dbReference>
<name>A0A1W1HAV2_9BACT</name>
<dbReference type="InterPro" id="IPR050554">
    <property type="entry name" value="Met_Synthase/Corrinoid"/>
</dbReference>
<dbReference type="FunFam" id="3.40.50.280:FF:000003">
    <property type="entry name" value="Dimethylamine methyltransferase corrinoid protein"/>
    <property type="match status" value="1"/>
</dbReference>
<dbReference type="GO" id="GO:0008705">
    <property type="term" value="F:methionine synthase activity"/>
    <property type="evidence" value="ECO:0007669"/>
    <property type="project" value="TreeGrafter"/>
</dbReference>
<accession>A0A1W1HAV2</accession>
<dbReference type="CDD" id="cd02070">
    <property type="entry name" value="corrinoid_protein_B12-BD"/>
    <property type="match status" value="1"/>
</dbReference>
<evidence type="ECO:0000313" key="7">
    <source>
        <dbReference type="Proteomes" id="UP000191931"/>
    </source>
</evidence>
<evidence type="ECO:0000259" key="5">
    <source>
        <dbReference type="PROSITE" id="PS51337"/>
    </source>
</evidence>
<dbReference type="InterPro" id="IPR012741">
    <property type="entry name" value="Corrinoid_p"/>
</dbReference>
<organism evidence="6 7">
    <name type="scientific">Desulfamplus magnetovallimortis</name>
    <dbReference type="NCBI Taxonomy" id="1246637"/>
    <lineage>
        <taxon>Bacteria</taxon>
        <taxon>Pseudomonadati</taxon>
        <taxon>Thermodesulfobacteriota</taxon>
        <taxon>Desulfobacteria</taxon>
        <taxon>Desulfobacterales</taxon>
        <taxon>Desulfobacteraceae</taxon>
        <taxon>Desulfamplus</taxon>
    </lineage>
</organism>
<dbReference type="InterPro" id="IPR036724">
    <property type="entry name" value="Cobalamin-bd_sf"/>
</dbReference>
<dbReference type="PROSITE" id="PS51337">
    <property type="entry name" value="B12_BINDING_NTER"/>
    <property type="match status" value="1"/>
</dbReference>
<dbReference type="AlphaFoldDB" id="A0A1W1HAV2"/>
<comment type="similarity">
    <text evidence="1">Belongs to the methylamine corrinoid protein family.</text>
</comment>
<dbReference type="PROSITE" id="PS51332">
    <property type="entry name" value="B12_BINDING"/>
    <property type="match status" value="1"/>
</dbReference>
<proteinExistence type="inferred from homology"/>
<dbReference type="Pfam" id="PF02310">
    <property type="entry name" value="B12-binding"/>
    <property type="match status" value="1"/>
</dbReference>
<dbReference type="PANTHER" id="PTHR45833">
    <property type="entry name" value="METHIONINE SYNTHASE"/>
    <property type="match status" value="1"/>
</dbReference>
<reference evidence="6 7" key="1">
    <citation type="submission" date="2017-03" db="EMBL/GenBank/DDBJ databases">
        <authorList>
            <person name="Afonso C.L."/>
            <person name="Miller P.J."/>
            <person name="Scott M.A."/>
            <person name="Spackman E."/>
            <person name="Goraichik I."/>
            <person name="Dimitrov K.M."/>
            <person name="Suarez D.L."/>
            <person name="Swayne D.E."/>
        </authorList>
    </citation>
    <scope>NUCLEOTIDE SEQUENCE [LARGE SCALE GENOMIC DNA]</scope>
    <source>
        <strain evidence="6">PRJEB14757</strain>
    </source>
</reference>
<dbReference type="STRING" id="1246637.MTBBW1_1890008"/>
<evidence type="ECO:0000256" key="2">
    <source>
        <dbReference type="ARBA" id="ARBA00022723"/>
    </source>
</evidence>
<dbReference type="GO" id="GO:0031419">
    <property type="term" value="F:cobalamin binding"/>
    <property type="evidence" value="ECO:0007669"/>
    <property type="project" value="InterPro"/>
</dbReference>
<sequence length="213" mass="22587">MKTEIFEKAMESILKGDAALAEETAKMGLGEGIDPIELINKGFIPGINKVGDLFGMGTLFLPELIQAANAMQGATDIINSAIPENSAQARGRVVIGTVAGDVHDIGKTIVVSLFKANGFEIKDLGRDVSVETFLKEADLFNADIIGTSALLTTTMPEQKKLEDALIEAGLKGKFKTMVGGAPVTRRWAKRIGADAFAENAGDGVRLARELLAK</sequence>
<dbReference type="SUPFAM" id="SSF47644">
    <property type="entry name" value="Methionine synthase domain"/>
    <property type="match status" value="1"/>
</dbReference>
<dbReference type="PANTHER" id="PTHR45833:SF1">
    <property type="entry name" value="METHIONINE SYNTHASE"/>
    <property type="match status" value="1"/>
</dbReference>
<dbReference type="RefSeq" id="WP_080806680.1">
    <property type="nucleotide sequence ID" value="NZ_LT828554.1"/>
</dbReference>
<dbReference type="GO" id="GO:0005829">
    <property type="term" value="C:cytosol"/>
    <property type="evidence" value="ECO:0007669"/>
    <property type="project" value="TreeGrafter"/>
</dbReference>
<gene>
    <name evidence="6" type="primary">mttC</name>
    <name evidence="6" type="ORF">MTBBW1_1890008</name>
</gene>
<dbReference type="GO" id="GO:0050667">
    <property type="term" value="P:homocysteine metabolic process"/>
    <property type="evidence" value="ECO:0007669"/>
    <property type="project" value="TreeGrafter"/>
</dbReference>
<dbReference type="OrthoDB" id="5416681at2"/>
<evidence type="ECO:0000256" key="3">
    <source>
        <dbReference type="ARBA" id="ARBA00023285"/>
    </source>
</evidence>
<dbReference type="Proteomes" id="UP000191931">
    <property type="component" value="Unassembled WGS sequence"/>
</dbReference>
<evidence type="ECO:0000259" key="4">
    <source>
        <dbReference type="PROSITE" id="PS51332"/>
    </source>
</evidence>
<evidence type="ECO:0000313" key="6">
    <source>
        <dbReference type="EMBL" id="SLM29610.1"/>
    </source>
</evidence>
<dbReference type="GO" id="GO:0050897">
    <property type="term" value="F:cobalt ion binding"/>
    <property type="evidence" value="ECO:0007669"/>
    <property type="project" value="InterPro"/>
</dbReference>
<keyword evidence="7" id="KW-1185">Reference proteome</keyword>
<keyword evidence="3" id="KW-0170">Cobalt</keyword>
<dbReference type="SMART" id="SM01018">
    <property type="entry name" value="B12-binding_2"/>
    <property type="match status" value="1"/>
</dbReference>
<dbReference type="Gene3D" id="1.10.1240.10">
    <property type="entry name" value="Methionine synthase domain"/>
    <property type="match status" value="1"/>
</dbReference>
<dbReference type="Pfam" id="PF02607">
    <property type="entry name" value="B12-binding_2"/>
    <property type="match status" value="1"/>
</dbReference>
<evidence type="ECO:0000256" key="1">
    <source>
        <dbReference type="ARBA" id="ARBA00010854"/>
    </source>
</evidence>